<name>A0A1I7Y4E4_9BILA</name>
<proteinExistence type="predicted"/>
<accession>A0A1I7Y4E4</accession>
<organism evidence="2 3">
    <name type="scientific">Steinernema glaseri</name>
    <dbReference type="NCBI Taxonomy" id="37863"/>
    <lineage>
        <taxon>Eukaryota</taxon>
        <taxon>Metazoa</taxon>
        <taxon>Ecdysozoa</taxon>
        <taxon>Nematoda</taxon>
        <taxon>Chromadorea</taxon>
        <taxon>Rhabditida</taxon>
        <taxon>Tylenchina</taxon>
        <taxon>Panagrolaimomorpha</taxon>
        <taxon>Strongyloidoidea</taxon>
        <taxon>Steinernematidae</taxon>
        <taxon>Steinernema</taxon>
    </lineage>
</organism>
<reference evidence="3" key="1">
    <citation type="submission" date="2016-11" db="UniProtKB">
        <authorList>
            <consortium name="WormBaseParasite"/>
        </authorList>
    </citation>
    <scope>IDENTIFICATION</scope>
</reference>
<evidence type="ECO:0000313" key="2">
    <source>
        <dbReference type="Proteomes" id="UP000095287"/>
    </source>
</evidence>
<keyword evidence="2" id="KW-1185">Reference proteome</keyword>
<sequence length="146" mass="16533">WEQTVRGSKLSRAPEEKECHMFKKSSVCIFGARYGNPKLTSNVREKNGTTSSLRVRRKASSVKDPTYVPPSPTLSVQPGCPSLNLPDRPELDHLADDLNKVSLCGRGIELYPSRVRIFIECKYEEVKCYRYNGYKSLIIQLIIIGI</sequence>
<feature type="region of interest" description="Disordered" evidence="1">
    <location>
        <begin position="41"/>
        <end position="70"/>
    </location>
</feature>
<protein>
    <submittedName>
        <fullName evidence="3">Serine/threonine-protein kinase</fullName>
    </submittedName>
</protein>
<dbReference type="Proteomes" id="UP000095287">
    <property type="component" value="Unplaced"/>
</dbReference>
<evidence type="ECO:0000256" key="1">
    <source>
        <dbReference type="SAM" id="MobiDB-lite"/>
    </source>
</evidence>
<dbReference type="WBParaSite" id="L893_g12627.t1">
    <property type="protein sequence ID" value="L893_g12627.t1"/>
    <property type="gene ID" value="L893_g12627"/>
</dbReference>
<dbReference type="AlphaFoldDB" id="A0A1I7Y4E4"/>
<feature type="compositionally biased region" description="Polar residues" evidence="1">
    <location>
        <begin position="41"/>
        <end position="53"/>
    </location>
</feature>
<evidence type="ECO:0000313" key="3">
    <source>
        <dbReference type="WBParaSite" id="L893_g12627.t1"/>
    </source>
</evidence>